<accession>A0ABM6IKB9</accession>
<gene>
    <name evidence="1" type="ORF">BMG03_16760</name>
</gene>
<name>A0ABM6IKB9_9RHOB</name>
<evidence type="ECO:0000313" key="1">
    <source>
        <dbReference type="EMBL" id="AQS49254.1"/>
    </source>
</evidence>
<evidence type="ECO:0000313" key="2">
    <source>
        <dbReference type="Proteomes" id="UP000185622"/>
    </source>
</evidence>
<organism evidence="1 2">
    <name type="scientific">Thioclava nitratireducens</name>
    <dbReference type="NCBI Taxonomy" id="1915078"/>
    <lineage>
        <taxon>Bacteria</taxon>
        <taxon>Pseudomonadati</taxon>
        <taxon>Pseudomonadota</taxon>
        <taxon>Alphaproteobacteria</taxon>
        <taxon>Rhodobacterales</taxon>
        <taxon>Paracoccaceae</taxon>
        <taxon>Thioclava</taxon>
    </lineage>
</organism>
<sequence>MTDKRMDREPDAFDDAALEQLFSEARAAGGAEPGEGFLARVLADAEAEQAAFARQAPADGSEAPDVLAGIWDALRGAFGGWAPMGGLVTAALAGVWIGFVGADEIGALSPFYASSTTESLGTVNLLPEGDTFAFVDEGGF</sequence>
<dbReference type="RefSeq" id="WP_077701307.1">
    <property type="nucleotide sequence ID" value="NZ_CP019437.1"/>
</dbReference>
<keyword evidence="2" id="KW-1185">Reference proteome</keyword>
<proteinExistence type="predicted"/>
<dbReference type="Proteomes" id="UP000185622">
    <property type="component" value="Chromosome"/>
</dbReference>
<reference evidence="1 2" key="1">
    <citation type="submission" date="2017-01" db="EMBL/GenBank/DDBJ databases">
        <title>The complete genome sequence of a sulfur-oxidizing marine bacterium Thioclava sp. 25B10_4T.</title>
        <authorList>
            <person name="Liu Y."/>
            <person name="Lai Q."/>
            <person name="Shao Z."/>
        </authorList>
    </citation>
    <scope>NUCLEOTIDE SEQUENCE [LARGE SCALE GENOMIC DNA]</scope>
    <source>
        <strain evidence="1 2">25B10_4</strain>
    </source>
</reference>
<evidence type="ECO:0008006" key="3">
    <source>
        <dbReference type="Google" id="ProtNLM"/>
    </source>
</evidence>
<protein>
    <recommendedName>
        <fullName evidence="3">Dihydroorotate dehydrogenase</fullName>
    </recommendedName>
</protein>
<dbReference type="EMBL" id="CP019437">
    <property type="protein sequence ID" value="AQS49254.1"/>
    <property type="molecule type" value="Genomic_DNA"/>
</dbReference>